<feature type="compositionally biased region" description="Basic and acidic residues" evidence="1">
    <location>
        <begin position="350"/>
        <end position="364"/>
    </location>
</feature>
<feature type="compositionally biased region" description="Polar residues" evidence="1">
    <location>
        <begin position="105"/>
        <end position="116"/>
    </location>
</feature>
<feature type="compositionally biased region" description="Basic and acidic residues" evidence="1">
    <location>
        <begin position="199"/>
        <end position="212"/>
    </location>
</feature>
<dbReference type="PRINTS" id="PR00929">
    <property type="entry name" value="ATHOOK"/>
</dbReference>
<reference evidence="2" key="1">
    <citation type="submission" date="2023-10" db="EMBL/GenBank/DDBJ databases">
        <title>Genome assembly of Pristionchus species.</title>
        <authorList>
            <person name="Yoshida K."/>
            <person name="Sommer R.J."/>
        </authorList>
    </citation>
    <scope>NUCLEOTIDE SEQUENCE</scope>
    <source>
        <strain evidence="2">RS5133</strain>
    </source>
</reference>
<feature type="compositionally biased region" description="Basic and acidic residues" evidence="1">
    <location>
        <begin position="173"/>
        <end position="187"/>
    </location>
</feature>
<feature type="region of interest" description="Disordered" evidence="1">
    <location>
        <begin position="467"/>
        <end position="828"/>
    </location>
</feature>
<dbReference type="AlphaFoldDB" id="A0AAV5WRN1"/>
<feature type="compositionally biased region" description="Basic and acidic residues" evidence="1">
    <location>
        <begin position="599"/>
        <end position="614"/>
    </location>
</feature>
<evidence type="ECO:0000256" key="1">
    <source>
        <dbReference type="SAM" id="MobiDB-lite"/>
    </source>
</evidence>
<evidence type="ECO:0000313" key="2">
    <source>
        <dbReference type="EMBL" id="GMT33278.1"/>
    </source>
</evidence>
<proteinExistence type="predicted"/>
<dbReference type="Proteomes" id="UP001432322">
    <property type="component" value="Unassembled WGS sequence"/>
</dbReference>
<dbReference type="SMART" id="SM00384">
    <property type="entry name" value="AT_hook"/>
    <property type="match status" value="5"/>
</dbReference>
<comment type="caution">
    <text evidence="2">The sequence shown here is derived from an EMBL/GenBank/DDBJ whole genome shotgun (WGS) entry which is preliminary data.</text>
</comment>
<accession>A0AAV5WRN1</accession>
<feature type="compositionally biased region" description="Basic and acidic residues" evidence="1">
    <location>
        <begin position="775"/>
        <end position="809"/>
    </location>
</feature>
<dbReference type="InterPro" id="IPR017956">
    <property type="entry name" value="AT_hook_DNA-bd_motif"/>
</dbReference>
<feature type="compositionally biased region" description="Polar residues" evidence="1">
    <location>
        <begin position="752"/>
        <end position="763"/>
    </location>
</feature>
<evidence type="ECO:0000313" key="3">
    <source>
        <dbReference type="Proteomes" id="UP001432322"/>
    </source>
</evidence>
<feature type="compositionally biased region" description="Basic residues" evidence="1">
    <location>
        <begin position="494"/>
        <end position="503"/>
    </location>
</feature>
<protein>
    <submittedName>
        <fullName evidence="2">Uncharacterized protein</fullName>
    </submittedName>
</protein>
<dbReference type="EMBL" id="BTSY01000006">
    <property type="protein sequence ID" value="GMT33278.1"/>
    <property type="molecule type" value="Genomic_DNA"/>
</dbReference>
<feature type="region of interest" description="Disordered" evidence="1">
    <location>
        <begin position="317"/>
        <end position="364"/>
    </location>
</feature>
<feature type="compositionally biased region" description="Basic and acidic residues" evidence="1">
    <location>
        <begin position="576"/>
        <end position="587"/>
    </location>
</feature>
<keyword evidence="3" id="KW-1185">Reference proteome</keyword>
<feature type="region of interest" description="Disordered" evidence="1">
    <location>
        <begin position="51"/>
        <end position="220"/>
    </location>
</feature>
<feature type="non-terminal residue" evidence="2">
    <location>
        <position position="1"/>
    </location>
</feature>
<dbReference type="GO" id="GO:0003677">
    <property type="term" value="F:DNA binding"/>
    <property type="evidence" value="ECO:0007669"/>
    <property type="project" value="InterPro"/>
</dbReference>
<feature type="compositionally biased region" description="Basic and acidic residues" evidence="1">
    <location>
        <begin position="683"/>
        <end position="696"/>
    </location>
</feature>
<feature type="compositionally biased region" description="Low complexity" evidence="1">
    <location>
        <begin position="475"/>
        <end position="491"/>
    </location>
</feature>
<name>A0AAV5WRN1_9BILA</name>
<sequence length="828" mass="91706">EKEKEEKMETAEATIIMTNSNTNSLVEKEKKIGDAIPADVMAVEQHIPVEPQLSARRGKKKEDERVEDKTIEKTNAIAISPIPVEKKKNKKDEMAKAKSADGKVSETNSITNSSLSVEKKKTNGVEEVTSSDAVSVEPTPESRSHTRRDKRSHNDETTKPLTSVNSPPKKEKKSIVTEKKEEFKVAKAAEPQTKSVPPPKKDKNMDEEENRKAAKVPIVAKSPIAKKTTKIVEKKKEKSAPARIIMTRTFTKSLPAVKRMNAANAKAIKLYDERKKNADATYKGVSEFTLPAWFFGGSNFARVLNVPPNTLHTPVVSASLASRDASSAEKRKRGRPPKQQLPMIASPSPLKKEKNTGEDANEEVKPAKQIIMMRTSTRSHTVLKKTDMKEAQAVETKDIKSRAPSKQLLALKNEKKTDDEVKADETKVIKAREDRMKLVGVTDKKKSEFALPQSLIDGPNFSVVLNVPPPKGSEPTTVVAAPPTTVAPSSVNRKPGRPPKKVLPKSGVSRPQKYRGPGRPPKFVTSKFRLARPTKKVAKNEKKVDSDSSQTTSAKRSTTETLADTKSQLHLKKKEKTTDDTKDDKTVKTLAITNTPLPLKEKEKAGGDTKEATIKRALARLSQSHPKKNEKADDNTEEVTIKKARTIAKSMPPPKKNEKNYDNTEEVAIKKTRALARSQSPPTKKEKTDDDKETKTKRTRTLAKSQPPLKITMKTEDTSKEANTVKTSDEGKKTMDSTPSTENRDGVRPPKKQTTSGTPSATAPLQVPRKRGRPPKLDKIKREMAEPATEKRGRGRPPKKETIMRREAEAAALKKKQEIDKKKKVAAK</sequence>
<feature type="compositionally biased region" description="Polar residues" evidence="1">
    <location>
        <begin position="547"/>
        <end position="568"/>
    </location>
</feature>
<gene>
    <name evidence="2" type="ORF">PFISCL1PPCAC_24575</name>
</gene>
<organism evidence="2 3">
    <name type="scientific">Pristionchus fissidentatus</name>
    <dbReference type="NCBI Taxonomy" id="1538716"/>
    <lineage>
        <taxon>Eukaryota</taxon>
        <taxon>Metazoa</taxon>
        <taxon>Ecdysozoa</taxon>
        <taxon>Nematoda</taxon>
        <taxon>Chromadorea</taxon>
        <taxon>Rhabditida</taxon>
        <taxon>Rhabditina</taxon>
        <taxon>Diplogasteromorpha</taxon>
        <taxon>Diplogasteroidea</taxon>
        <taxon>Neodiplogasteridae</taxon>
        <taxon>Pristionchus</taxon>
    </lineage>
</organism>
<feature type="compositionally biased region" description="Basic and acidic residues" evidence="1">
    <location>
        <begin position="84"/>
        <end position="104"/>
    </location>
</feature>
<feature type="compositionally biased region" description="Basic and acidic residues" evidence="1">
    <location>
        <begin position="60"/>
        <end position="72"/>
    </location>
</feature>